<evidence type="ECO:0000313" key="1">
    <source>
        <dbReference type="EMBL" id="GBP36973.1"/>
    </source>
</evidence>
<evidence type="ECO:0000313" key="2">
    <source>
        <dbReference type="Proteomes" id="UP000299102"/>
    </source>
</evidence>
<dbReference type="OrthoDB" id="7489338at2759"/>
<organism evidence="1 2">
    <name type="scientific">Eumeta variegata</name>
    <name type="common">Bagworm moth</name>
    <name type="synonym">Eumeta japonica</name>
    <dbReference type="NCBI Taxonomy" id="151549"/>
    <lineage>
        <taxon>Eukaryota</taxon>
        <taxon>Metazoa</taxon>
        <taxon>Ecdysozoa</taxon>
        <taxon>Arthropoda</taxon>
        <taxon>Hexapoda</taxon>
        <taxon>Insecta</taxon>
        <taxon>Pterygota</taxon>
        <taxon>Neoptera</taxon>
        <taxon>Endopterygota</taxon>
        <taxon>Lepidoptera</taxon>
        <taxon>Glossata</taxon>
        <taxon>Ditrysia</taxon>
        <taxon>Tineoidea</taxon>
        <taxon>Psychidae</taxon>
        <taxon>Oiketicinae</taxon>
        <taxon>Eumeta</taxon>
    </lineage>
</organism>
<comment type="caution">
    <text evidence="1">The sequence shown here is derived from an EMBL/GenBank/DDBJ whole genome shotgun (WGS) entry which is preliminary data.</text>
</comment>
<keyword evidence="2" id="KW-1185">Reference proteome</keyword>
<protein>
    <submittedName>
        <fullName evidence="1">Uncharacterized protein</fullName>
    </submittedName>
</protein>
<accession>A0A4C1VED9</accession>
<name>A0A4C1VED9_EUMVA</name>
<proteinExistence type="predicted"/>
<sequence>MVYRPISEAGGAGAAAGGGLLAMNATQVQCEPHDSVVLIKFILVRISSPCRGERSQLMREARTSQLALVCVTNDNNCSRLAWTPANVCVYLRRRGVVQEERAHTSTCLRTRYPIVELQSSLFA</sequence>
<dbReference type="EMBL" id="BGZK01000326">
    <property type="protein sequence ID" value="GBP36973.1"/>
    <property type="molecule type" value="Genomic_DNA"/>
</dbReference>
<dbReference type="AlphaFoldDB" id="A0A4C1VED9"/>
<gene>
    <name evidence="1" type="ORF">EVAR_96966_1</name>
</gene>
<dbReference type="Proteomes" id="UP000299102">
    <property type="component" value="Unassembled WGS sequence"/>
</dbReference>
<reference evidence="1 2" key="1">
    <citation type="journal article" date="2019" name="Commun. Biol.">
        <title>The bagworm genome reveals a unique fibroin gene that provides high tensile strength.</title>
        <authorList>
            <person name="Kono N."/>
            <person name="Nakamura H."/>
            <person name="Ohtoshi R."/>
            <person name="Tomita M."/>
            <person name="Numata K."/>
            <person name="Arakawa K."/>
        </authorList>
    </citation>
    <scope>NUCLEOTIDE SEQUENCE [LARGE SCALE GENOMIC DNA]</scope>
</reference>